<reference evidence="3" key="1">
    <citation type="journal article" date="2020" name="Nat. Commun.">
        <title>Genome assembly of wild tea tree DASZ reveals pedigree and selection history of tea varieties.</title>
        <authorList>
            <person name="Zhang W."/>
            <person name="Zhang Y."/>
            <person name="Qiu H."/>
            <person name="Guo Y."/>
            <person name="Wan H."/>
            <person name="Zhang X."/>
            <person name="Scossa F."/>
            <person name="Alseekh S."/>
            <person name="Zhang Q."/>
            <person name="Wang P."/>
            <person name="Xu L."/>
            <person name="Schmidt M.H."/>
            <person name="Jia X."/>
            <person name="Li D."/>
            <person name="Zhu A."/>
            <person name="Guo F."/>
            <person name="Chen W."/>
            <person name="Ni D."/>
            <person name="Usadel B."/>
            <person name="Fernie A.R."/>
            <person name="Wen W."/>
        </authorList>
    </citation>
    <scope>NUCLEOTIDE SEQUENCE [LARGE SCALE GENOMIC DNA]</scope>
    <source>
        <strain evidence="3">cv. G240</strain>
    </source>
</reference>
<feature type="compositionally biased region" description="Basic and acidic residues" evidence="1">
    <location>
        <begin position="216"/>
        <end position="247"/>
    </location>
</feature>
<keyword evidence="3" id="KW-1185">Reference proteome</keyword>
<feature type="region of interest" description="Disordered" evidence="1">
    <location>
        <begin position="464"/>
        <end position="512"/>
    </location>
</feature>
<feature type="compositionally biased region" description="Pro residues" evidence="1">
    <location>
        <begin position="1"/>
        <end position="11"/>
    </location>
</feature>
<dbReference type="PANTHER" id="PTHR34660:SF21">
    <property type="entry name" value="MYB-LIKE PROTEIN X ISOFORM X2"/>
    <property type="match status" value="1"/>
</dbReference>
<feature type="compositionally biased region" description="Basic and acidic residues" evidence="1">
    <location>
        <begin position="164"/>
        <end position="176"/>
    </location>
</feature>
<dbReference type="Proteomes" id="UP000593564">
    <property type="component" value="Unassembled WGS sequence"/>
</dbReference>
<feature type="compositionally biased region" description="Basic and acidic residues" evidence="1">
    <location>
        <begin position="17"/>
        <end position="30"/>
    </location>
</feature>
<feature type="compositionally biased region" description="Basic and acidic residues" evidence="1">
    <location>
        <begin position="254"/>
        <end position="280"/>
    </location>
</feature>
<feature type="compositionally biased region" description="Basic and acidic residues" evidence="1">
    <location>
        <begin position="496"/>
        <end position="512"/>
    </location>
</feature>
<evidence type="ECO:0000313" key="2">
    <source>
        <dbReference type="EMBL" id="KAF5930655.1"/>
    </source>
</evidence>
<feature type="compositionally biased region" description="Basic residues" evidence="1">
    <location>
        <begin position="60"/>
        <end position="73"/>
    </location>
</feature>
<organism evidence="2 3">
    <name type="scientific">Camellia sinensis</name>
    <name type="common">Tea plant</name>
    <name type="synonym">Thea sinensis</name>
    <dbReference type="NCBI Taxonomy" id="4442"/>
    <lineage>
        <taxon>Eukaryota</taxon>
        <taxon>Viridiplantae</taxon>
        <taxon>Streptophyta</taxon>
        <taxon>Embryophyta</taxon>
        <taxon>Tracheophyta</taxon>
        <taxon>Spermatophyta</taxon>
        <taxon>Magnoliopsida</taxon>
        <taxon>eudicotyledons</taxon>
        <taxon>Gunneridae</taxon>
        <taxon>Pentapetalae</taxon>
        <taxon>asterids</taxon>
        <taxon>Ericales</taxon>
        <taxon>Theaceae</taxon>
        <taxon>Camellia</taxon>
    </lineage>
</organism>
<dbReference type="EMBL" id="JACBKZ010000015">
    <property type="protein sequence ID" value="KAF5930655.1"/>
    <property type="molecule type" value="Genomic_DNA"/>
</dbReference>
<dbReference type="PANTHER" id="PTHR34660">
    <property type="entry name" value="MYB-LIKE PROTEIN X"/>
    <property type="match status" value="1"/>
</dbReference>
<accession>A0A7J7FQX8</accession>
<feature type="compositionally biased region" description="Basic and acidic residues" evidence="1">
    <location>
        <begin position="288"/>
        <end position="297"/>
    </location>
</feature>
<feature type="compositionally biased region" description="Basic and acidic residues" evidence="1">
    <location>
        <begin position="74"/>
        <end position="90"/>
    </location>
</feature>
<feature type="compositionally biased region" description="Basic and acidic residues" evidence="1">
    <location>
        <begin position="39"/>
        <end position="59"/>
    </location>
</feature>
<sequence length="616" mass="68739">MSRCFPFPPPGYVKKARLSDTDLLTKAKNKDKGHKKDKKDKEKTEGKERKKDKEISDKKHKEKKDRKEKHKDRKDKDRDKEKKKTLDKKNIVCPSEGQNGEKLGSNCLQGGETAGTKFLLELVKRIRDDGGARENQMLQSISVTDQGKAELPGRVVESNIGNSIERKEKNNNKREVGGNVNGQKNKIEARGVENAVVQDFSGMDQKGVEGAAAGPVDKDVKKQREGKEKHKHKDGDGKGDKHKDREREKKRKSKDKDRTKEKEKGKEKAKEKAKEKEPNKEQPILGKGSKDGIDSHNIKPSYLLKEGDKSSTDNGILGKRKELKVNGFLHGEFFPVLYYDFTALPLTLSCDWKHGLCRVCHQGRDRGVAGFDGPVRKPPILEDDDIRPNKLPRSVSSSHQLVGNGRKLEPCQAALQVACERQAAPTNHKVEVKVSSCHLILQNGRKLEPKPSAIESAFERQAAASNHKVEVKVSSRPQILQNGRKLESHPSAIEPASERQSADNSGKTDKEARVNGLKEAQQLNACSSKPLSSTPVRAKEKVEASVKLPHPDYKYLSQILSVPEVAELSDFDDQDWLFSSDTKASSFEVDGTPQVWAEAFRIESADVTALPYVIPF</sequence>
<proteinExistence type="predicted"/>
<name>A0A7J7FQX8_CAMSI</name>
<evidence type="ECO:0000313" key="3">
    <source>
        <dbReference type="Proteomes" id="UP000593564"/>
    </source>
</evidence>
<protein>
    <submittedName>
        <fullName evidence="2">Uncharacterized protein</fullName>
    </submittedName>
</protein>
<comment type="caution">
    <text evidence="2">The sequence shown here is derived from an EMBL/GenBank/DDBJ whole genome shotgun (WGS) entry which is preliminary data.</text>
</comment>
<gene>
    <name evidence="2" type="ORF">HYC85_031528</name>
</gene>
<feature type="region of interest" description="Disordered" evidence="1">
    <location>
        <begin position="160"/>
        <end position="315"/>
    </location>
</feature>
<reference evidence="2 3" key="2">
    <citation type="submission" date="2020-07" db="EMBL/GenBank/DDBJ databases">
        <title>Genome assembly of wild tea tree DASZ reveals pedigree and selection history of tea varieties.</title>
        <authorList>
            <person name="Zhang W."/>
        </authorList>
    </citation>
    <scope>NUCLEOTIDE SEQUENCE [LARGE SCALE GENOMIC DNA]</scope>
    <source>
        <strain evidence="3">cv. G240</strain>
        <tissue evidence="2">Leaf</tissue>
    </source>
</reference>
<evidence type="ECO:0000256" key="1">
    <source>
        <dbReference type="SAM" id="MobiDB-lite"/>
    </source>
</evidence>
<dbReference type="AlphaFoldDB" id="A0A7J7FQX8"/>
<feature type="region of interest" description="Disordered" evidence="1">
    <location>
        <begin position="1"/>
        <end position="107"/>
    </location>
</feature>